<name>A0A5Q2ME72_9ACTN</name>
<dbReference type="InterPro" id="IPR023299">
    <property type="entry name" value="ATPase_P-typ_cyto_dom_N"/>
</dbReference>
<dbReference type="GO" id="GO:0006883">
    <property type="term" value="P:intracellular sodium ion homeostasis"/>
    <property type="evidence" value="ECO:0007669"/>
    <property type="project" value="TreeGrafter"/>
</dbReference>
<dbReference type="RefSeq" id="WP_153652662.1">
    <property type="nucleotide sequence ID" value="NZ_CP045737.1"/>
</dbReference>
<dbReference type="NCBIfam" id="TIGR01494">
    <property type="entry name" value="ATPase_P-type"/>
    <property type="match status" value="2"/>
</dbReference>
<evidence type="ECO:0000313" key="15">
    <source>
        <dbReference type="EMBL" id="QGG41394.1"/>
    </source>
</evidence>
<proteinExistence type="inferred from homology"/>
<dbReference type="GO" id="GO:0036376">
    <property type="term" value="P:sodium ion export across plasma membrane"/>
    <property type="evidence" value="ECO:0007669"/>
    <property type="project" value="TreeGrafter"/>
</dbReference>
<dbReference type="SUPFAM" id="SSF81665">
    <property type="entry name" value="Calcium ATPase, transmembrane domain M"/>
    <property type="match status" value="1"/>
</dbReference>
<dbReference type="GO" id="GO:0005886">
    <property type="term" value="C:plasma membrane"/>
    <property type="evidence" value="ECO:0007669"/>
    <property type="project" value="UniProtKB-SubCell"/>
</dbReference>
<evidence type="ECO:0000256" key="12">
    <source>
        <dbReference type="ARBA" id="ARBA00069458"/>
    </source>
</evidence>
<keyword evidence="7" id="KW-0067">ATP-binding</keyword>
<feature type="domain" description="Cation-transporting P-type ATPase N-terminal" evidence="14">
    <location>
        <begin position="11"/>
        <end position="85"/>
    </location>
</feature>
<dbReference type="InterPro" id="IPR001757">
    <property type="entry name" value="P_typ_ATPase"/>
</dbReference>
<dbReference type="PRINTS" id="PR00120">
    <property type="entry name" value="HATPASE"/>
</dbReference>
<evidence type="ECO:0000256" key="4">
    <source>
        <dbReference type="ARBA" id="ARBA00022692"/>
    </source>
</evidence>
<dbReference type="FunFam" id="3.40.50.1000:FF:000001">
    <property type="entry name" value="Phospholipid-transporting ATPase IC"/>
    <property type="match status" value="1"/>
</dbReference>
<dbReference type="EMBL" id="CP045737">
    <property type="protein sequence ID" value="QGG41394.1"/>
    <property type="molecule type" value="Genomic_DNA"/>
</dbReference>
<evidence type="ECO:0000256" key="10">
    <source>
        <dbReference type="ARBA" id="ARBA00023136"/>
    </source>
</evidence>
<dbReference type="FunFam" id="2.70.150.10:FF:000016">
    <property type="entry name" value="Calcium-transporting P-type ATPase putative"/>
    <property type="match status" value="1"/>
</dbReference>
<dbReference type="GO" id="GO:0046872">
    <property type="term" value="F:metal ion binding"/>
    <property type="evidence" value="ECO:0007669"/>
    <property type="project" value="UniProtKB-KW"/>
</dbReference>
<dbReference type="InterPro" id="IPR059000">
    <property type="entry name" value="ATPase_P-type_domA"/>
</dbReference>
<feature type="transmembrane region" description="Helical" evidence="13">
    <location>
        <begin position="278"/>
        <end position="304"/>
    </location>
</feature>
<keyword evidence="8" id="KW-1278">Translocase</keyword>
<feature type="transmembrane region" description="Helical" evidence="13">
    <location>
        <begin position="818"/>
        <end position="840"/>
    </location>
</feature>
<dbReference type="InterPro" id="IPR023298">
    <property type="entry name" value="ATPase_P-typ_TM_dom_sf"/>
</dbReference>
<gene>
    <name evidence="15" type="ORF">GEV26_08490</name>
</gene>
<dbReference type="AlphaFoldDB" id="A0A5Q2ME72"/>
<dbReference type="GO" id="GO:0005391">
    <property type="term" value="F:P-type sodium:potassium-exchanging transporter activity"/>
    <property type="evidence" value="ECO:0007669"/>
    <property type="project" value="TreeGrafter"/>
</dbReference>
<dbReference type="Pfam" id="PF00689">
    <property type="entry name" value="Cation_ATPase_C"/>
    <property type="match status" value="1"/>
</dbReference>
<evidence type="ECO:0000313" key="16">
    <source>
        <dbReference type="Proteomes" id="UP000392064"/>
    </source>
</evidence>
<evidence type="ECO:0000256" key="6">
    <source>
        <dbReference type="ARBA" id="ARBA00022741"/>
    </source>
</evidence>
<feature type="transmembrane region" description="Helical" evidence="13">
    <location>
        <begin position="712"/>
        <end position="733"/>
    </location>
</feature>
<dbReference type="SUPFAM" id="SSF81653">
    <property type="entry name" value="Calcium ATPase, transduction domain A"/>
    <property type="match status" value="1"/>
</dbReference>
<dbReference type="GO" id="GO:1990573">
    <property type="term" value="P:potassium ion import across plasma membrane"/>
    <property type="evidence" value="ECO:0007669"/>
    <property type="project" value="TreeGrafter"/>
</dbReference>
<dbReference type="InterPro" id="IPR006068">
    <property type="entry name" value="ATPase_P-typ_cation-transptr_C"/>
</dbReference>
<dbReference type="SMART" id="SM00831">
    <property type="entry name" value="Cation_ATPase_N"/>
    <property type="match status" value="1"/>
</dbReference>
<evidence type="ECO:0000256" key="8">
    <source>
        <dbReference type="ARBA" id="ARBA00022967"/>
    </source>
</evidence>
<comment type="similarity">
    <text evidence="2">Belongs to the cation transport ATPase (P-type) (TC 3.A.3) family. Type IIA subfamily.</text>
</comment>
<evidence type="ECO:0000256" key="2">
    <source>
        <dbReference type="ARBA" id="ARBA00005675"/>
    </source>
</evidence>
<dbReference type="Proteomes" id="UP000392064">
    <property type="component" value="Chromosome"/>
</dbReference>
<evidence type="ECO:0000256" key="1">
    <source>
        <dbReference type="ARBA" id="ARBA00004651"/>
    </source>
</evidence>
<dbReference type="GO" id="GO:0005524">
    <property type="term" value="F:ATP binding"/>
    <property type="evidence" value="ECO:0007669"/>
    <property type="project" value="UniProtKB-KW"/>
</dbReference>
<dbReference type="InterPro" id="IPR044492">
    <property type="entry name" value="P_typ_ATPase_HD_dom"/>
</dbReference>
<keyword evidence="10 13" id="KW-0472">Membrane</keyword>
<dbReference type="Pfam" id="PF00122">
    <property type="entry name" value="E1-E2_ATPase"/>
    <property type="match status" value="1"/>
</dbReference>
<feature type="transmembrane region" description="Helical" evidence="13">
    <location>
        <begin position="65"/>
        <end position="83"/>
    </location>
</feature>
<dbReference type="SFLD" id="SFLDG00002">
    <property type="entry name" value="C1.7:_P-type_atpase_like"/>
    <property type="match status" value="1"/>
</dbReference>
<evidence type="ECO:0000256" key="5">
    <source>
        <dbReference type="ARBA" id="ARBA00022723"/>
    </source>
</evidence>
<organism evidence="15 16">
    <name type="scientific">Aeromicrobium yanjiei</name>
    <dbReference type="NCBI Taxonomy" id="2662028"/>
    <lineage>
        <taxon>Bacteria</taxon>
        <taxon>Bacillati</taxon>
        <taxon>Actinomycetota</taxon>
        <taxon>Actinomycetes</taxon>
        <taxon>Propionibacteriales</taxon>
        <taxon>Nocardioidaceae</taxon>
        <taxon>Aeromicrobium</taxon>
    </lineage>
</organism>
<dbReference type="InterPro" id="IPR050510">
    <property type="entry name" value="Cation_transp_ATPase_P-type"/>
</dbReference>
<dbReference type="Gene3D" id="2.70.150.10">
    <property type="entry name" value="Calcium-transporting ATPase, cytoplasmic transduction domain A"/>
    <property type="match status" value="1"/>
</dbReference>
<evidence type="ECO:0000259" key="14">
    <source>
        <dbReference type="SMART" id="SM00831"/>
    </source>
</evidence>
<dbReference type="InterPro" id="IPR036412">
    <property type="entry name" value="HAD-like_sf"/>
</dbReference>
<dbReference type="KEGG" id="aef:GEV26_08490"/>
<dbReference type="Pfam" id="PF00690">
    <property type="entry name" value="Cation_ATPase_N"/>
    <property type="match status" value="1"/>
</dbReference>
<comment type="subcellular location">
    <subcellularLocation>
        <location evidence="1">Cell membrane</location>
        <topology evidence="1">Multi-pass membrane protein</topology>
    </subcellularLocation>
</comment>
<protein>
    <recommendedName>
        <fullName evidence="12">Probable cation-transporting ATPase F</fullName>
    </recommendedName>
</protein>
<dbReference type="PROSITE" id="PS00154">
    <property type="entry name" value="ATPASE_E1_E2"/>
    <property type="match status" value="1"/>
</dbReference>
<dbReference type="InterPro" id="IPR023214">
    <property type="entry name" value="HAD_sf"/>
</dbReference>
<keyword evidence="5" id="KW-0479">Metal-binding</keyword>
<dbReference type="SUPFAM" id="SSF81660">
    <property type="entry name" value="Metal cation-transporting ATPase, ATP-binding domain N"/>
    <property type="match status" value="1"/>
</dbReference>
<keyword evidence="6" id="KW-0547">Nucleotide-binding</keyword>
<feature type="transmembrane region" description="Helical" evidence="13">
    <location>
        <begin position="89"/>
        <end position="105"/>
    </location>
</feature>
<dbReference type="FunFam" id="3.40.50.1000:FF:000028">
    <property type="entry name" value="Calcium-transporting P-type ATPase, putative"/>
    <property type="match status" value="1"/>
</dbReference>
<dbReference type="PRINTS" id="PR00119">
    <property type="entry name" value="CATATPASE"/>
</dbReference>
<dbReference type="GO" id="GO:1902600">
    <property type="term" value="P:proton transmembrane transport"/>
    <property type="evidence" value="ECO:0007669"/>
    <property type="project" value="TreeGrafter"/>
</dbReference>
<dbReference type="SFLD" id="SFLDF00027">
    <property type="entry name" value="p-type_atpase"/>
    <property type="match status" value="1"/>
</dbReference>
<dbReference type="SUPFAM" id="SSF56784">
    <property type="entry name" value="HAD-like"/>
    <property type="match status" value="1"/>
</dbReference>
<dbReference type="GO" id="GO:0016887">
    <property type="term" value="F:ATP hydrolysis activity"/>
    <property type="evidence" value="ECO:0007669"/>
    <property type="project" value="InterPro"/>
</dbReference>
<evidence type="ECO:0000256" key="11">
    <source>
        <dbReference type="ARBA" id="ARBA00049360"/>
    </source>
</evidence>
<keyword evidence="9 13" id="KW-1133">Transmembrane helix</keyword>
<dbReference type="Pfam" id="PF08282">
    <property type="entry name" value="Hydrolase_3"/>
    <property type="match status" value="1"/>
</dbReference>
<evidence type="ECO:0000256" key="9">
    <source>
        <dbReference type="ARBA" id="ARBA00022989"/>
    </source>
</evidence>
<dbReference type="InterPro" id="IPR008250">
    <property type="entry name" value="ATPase_P-typ_transduc_dom_A_sf"/>
</dbReference>
<dbReference type="InterPro" id="IPR004014">
    <property type="entry name" value="ATPase_P-typ_cation-transptr_N"/>
</dbReference>
<feature type="transmembrane region" description="Helical" evidence="13">
    <location>
        <begin position="758"/>
        <end position="776"/>
    </location>
</feature>
<feature type="transmembrane region" description="Helical" evidence="13">
    <location>
        <begin position="253"/>
        <end position="272"/>
    </location>
</feature>
<keyword evidence="4 13" id="KW-0812">Transmembrane</keyword>
<dbReference type="GO" id="GO:0030007">
    <property type="term" value="P:intracellular potassium ion homeostasis"/>
    <property type="evidence" value="ECO:0007669"/>
    <property type="project" value="TreeGrafter"/>
</dbReference>
<dbReference type="SFLD" id="SFLDS00003">
    <property type="entry name" value="Haloacid_Dehalogenase"/>
    <property type="match status" value="1"/>
</dbReference>
<comment type="catalytic activity">
    <reaction evidence="11">
        <text>ATP + H2O = ADP + phosphate + H(+)</text>
        <dbReference type="Rhea" id="RHEA:13065"/>
        <dbReference type="ChEBI" id="CHEBI:15377"/>
        <dbReference type="ChEBI" id="CHEBI:15378"/>
        <dbReference type="ChEBI" id="CHEBI:30616"/>
        <dbReference type="ChEBI" id="CHEBI:43474"/>
        <dbReference type="ChEBI" id="CHEBI:456216"/>
    </reaction>
</comment>
<keyword evidence="3" id="KW-1003">Cell membrane</keyword>
<dbReference type="Pfam" id="PF13246">
    <property type="entry name" value="Cation_ATPase"/>
    <property type="match status" value="1"/>
</dbReference>
<evidence type="ECO:0000256" key="7">
    <source>
        <dbReference type="ARBA" id="ARBA00022840"/>
    </source>
</evidence>
<accession>A0A5Q2ME72</accession>
<dbReference type="InterPro" id="IPR018303">
    <property type="entry name" value="ATPase_P-typ_P_site"/>
</dbReference>
<sequence>MAPGAAGDVQTYHDLTAHEALLLLESDHRTGLDRDEARSRLERFGPNSLPQAKGEGAVRRFLRQLNSPLVIVLIVAGIVTLLLDEVVDSSVIFGVVVINAILGFVQESKAESALEALRSMVHTTATVVRSGAQQRIPSEELVPGDLVLIEAGDRVPADVRLISESHLKVDESALTGESLPVEKGHVLLPTETAVADRVNMAFSGTLVTSGSGSGIVVGTGGETELGEIHRLVGSTETMATPLTRKLAKFSTQLTVVILALAVIAFIAGVAQGESATDMFVAVVALAVGAIPEGLPAAVAITLAIGVSRMARRRAVIRRLPVVETLGSATVICSDKTGTLTENRMTVQSVWTVDGEVAVAGDRASQPGSVGGAVHWCLLVGANCNDAWMAEDGTPSGDPTETAMLTVAQHHGIEPRGLERVGSLPFSSERQYMATTHVDPQTGDRLLMVKGAVERVLHVSTHQMAADGTTEPLDEGAVMAAAEGYAQQGMRVLATAFQRNPEDDALDGLVRGEVHGLVFTGLEAMIDPPRATAADAVRSCHEAGLSVKMITGDHATTAAAIARHIGILREDGDGSVLTGGEIERIDESGLPEAVERASVFARVTPEQKLRLVKALQSRDHVVAMTGDGVNDAPALKQADIGIAMGVVGTEAAKDAADMVLTDDDFATIEAAVEEGRGVFDNLTKFIVWTLPTNLGEGLVILVAILLATDLPILPTQILWINMTTAVLLGLTLAWEPKEPGIMARPPRDPHAPIFGRPEAVRTVLVSLLLLAGSWWVYRSERDAGASIDASRTAAVNVFVMVEAFYLFSCRSLRRPGWTAGLFANPYLVAGVALQAVGQLGLTYVPAMNTLFQTAPIGWDSWLRILAVAVVVSAVVAVHKHLEIGRAARETGTSTARHARTTSRRS</sequence>
<reference evidence="15 16" key="1">
    <citation type="submission" date="2019-11" db="EMBL/GenBank/DDBJ databases">
        <authorList>
            <person name="Li J."/>
        </authorList>
    </citation>
    <scope>NUCLEOTIDE SEQUENCE [LARGE SCALE GENOMIC DNA]</scope>
    <source>
        <strain evidence="15 16">MF47</strain>
    </source>
</reference>
<evidence type="ECO:0000256" key="13">
    <source>
        <dbReference type="SAM" id="Phobius"/>
    </source>
</evidence>
<feature type="transmembrane region" description="Helical" evidence="13">
    <location>
        <begin position="788"/>
        <end position="806"/>
    </location>
</feature>
<feature type="transmembrane region" description="Helical" evidence="13">
    <location>
        <begin position="684"/>
        <end position="706"/>
    </location>
</feature>
<dbReference type="Gene3D" id="1.20.1110.10">
    <property type="entry name" value="Calcium-transporting ATPase, transmembrane domain"/>
    <property type="match status" value="1"/>
</dbReference>
<dbReference type="Gene3D" id="3.40.1110.10">
    <property type="entry name" value="Calcium-transporting ATPase, cytoplasmic domain N"/>
    <property type="match status" value="1"/>
</dbReference>
<feature type="transmembrane region" description="Helical" evidence="13">
    <location>
        <begin position="860"/>
        <end position="877"/>
    </location>
</feature>
<evidence type="ECO:0000256" key="3">
    <source>
        <dbReference type="ARBA" id="ARBA00022475"/>
    </source>
</evidence>
<dbReference type="PANTHER" id="PTHR43294">
    <property type="entry name" value="SODIUM/POTASSIUM-TRANSPORTING ATPASE SUBUNIT ALPHA"/>
    <property type="match status" value="1"/>
</dbReference>
<dbReference type="PANTHER" id="PTHR43294:SF21">
    <property type="entry name" value="CATION TRANSPORTING ATPASE"/>
    <property type="match status" value="1"/>
</dbReference>
<keyword evidence="16" id="KW-1185">Reference proteome</keyword>
<dbReference type="Gene3D" id="3.40.50.1000">
    <property type="entry name" value="HAD superfamily/HAD-like"/>
    <property type="match status" value="1"/>
</dbReference>